<keyword evidence="4" id="KW-1185">Reference proteome</keyword>
<evidence type="ECO:0000313" key="3">
    <source>
        <dbReference type="EMBL" id="KAI7835615.1"/>
    </source>
</evidence>
<dbReference type="InterPro" id="IPR000408">
    <property type="entry name" value="Reg_chr_condens"/>
</dbReference>
<accession>A0AAD5DCR4</accession>
<gene>
    <name evidence="3" type="ORF">COHA_010492</name>
</gene>
<feature type="region of interest" description="Disordered" evidence="2">
    <location>
        <begin position="410"/>
        <end position="463"/>
    </location>
</feature>
<feature type="compositionally biased region" description="Low complexity" evidence="2">
    <location>
        <begin position="424"/>
        <end position="458"/>
    </location>
</feature>
<dbReference type="InterPro" id="IPR009091">
    <property type="entry name" value="RCC1/BLIP-II"/>
</dbReference>
<dbReference type="AlphaFoldDB" id="A0AAD5DCR4"/>
<dbReference type="PROSITE" id="PS50012">
    <property type="entry name" value="RCC1_3"/>
    <property type="match status" value="3"/>
</dbReference>
<reference evidence="3" key="1">
    <citation type="submission" date="2020-11" db="EMBL/GenBank/DDBJ databases">
        <title>Chlorella ohadii genome sequencing and assembly.</title>
        <authorList>
            <person name="Murik O."/>
            <person name="Treves H."/>
            <person name="Kedem I."/>
            <person name="Shotland Y."/>
            <person name="Kaplan A."/>
        </authorList>
    </citation>
    <scope>NUCLEOTIDE SEQUENCE</scope>
    <source>
        <strain evidence="3">1</strain>
    </source>
</reference>
<dbReference type="Gene3D" id="2.130.10.30">
    <property type="entry name" value="Regulator of chromosome condensation 1/beta-lactamase-inhibitor protein II"/>
    <property type="match status" value="3"/>
</dbReference>
<dbReference type="GO" id="GO:0005085">
    <property type="term" value="F:guanyl-nucleotide exchange factor activity"/>
    <property type="evidence" value="ECO:0007669"/>
    <property type="project" value="TreeGrafter"/>
</dbReference>
<dbReference type="PRINTS" id="PR00633">
    <property type="entry name" value="RCCNDNSATION"/>
</dbReference>
<dbReference type="Pfam" id="PF00415">
    <property type="entry name" value="RCC1"/>
    <property type="match status" value="1"/>
</dbReference>
<dbReference type="Proteomes" id="UP001205105">
    <property type="component" value="Unassembled WGS sequence"/>
</dbReference>
<sequence length="633" mass="64660">MRRAAQALGLQPGSALGARGFSVVAWGRNSEGQCGVAAYLPLLLQPREVEAFAGLPVASLAAAKSHSAGVLASGEVLTWGEGSDGKLGLGGTDSAHTPQCVQSLAGRVHVTAAALGRQHTLFLDSSGQAWATGENKEGQCGLGTPLEELARQQRQQWEVGAIMPWSPNAAASGMAAAAGGGGAAAATAQQRAAAAAAAFGGQPSFEQQQFERNVEYFSQNSWQQQYLKPFVAHRERSSQLEAAVSMYDADLRTMVEQQSAWQRFEAAKGRDISIPGLMPGQIATPVRLGRARQGIFNPGVAELAGLDAERIVQLSAGRFMSAAVTAAGEVWTFGGGFNGELGTGASWSPGARRVEGILAQVLKDNGGAIKVTAGGSFCAALTRSGQVVLWGQPRGAEGMAAPPAAALATAAAQPGGGGRRRRGFFPVPRPAGAAAPAASNSSAAAAAGGNGAPAGSSSEKAVSEEIPNMRIQKQGGVLVAEITGLPPMKDVAAGFTHISITDGASVWTVGRQGLEAASGAAGLRWLEPRRVLHRPDDGLASLAAGSFSSAAVTGDGELYLWGTVLSEDASSALLKQSESEGLGHWAYSGTADPAAMEWSGWEGLGGPEPRLVPGLHKVQQVALGTHHALALVA</sequence>
<feature type="repeat" description="RCC1" evidence="1">
    <location>
        <begin position="328"/>
        <end position="384"/>
    </location>
</feature>
<evidence type="ECO:0000256" key="2">
    <source>
        <dbReference type="SAM" id="MobiDB-lite"/>
    </source>
</evidence>
<evidence type="ECO:0000256" key="1">
    <source>
        <dbReference type="PROSITE-ProRule" id="PRU00235"/>
    </source>
</evidence>
<dbReference type="SUPFAM" id="SSF50985">
    <property type="entry name" value="RCC1/BLIP-II"/>
    <property type="match status" value="2"/>
</dbReference>
<organism evidence="3 4">
    <name type="scientific">Chlorella ohadii</name>
    <dbReference type="NCBI Taxonomy" id="2649997"/>
    <lineage>
        <taxon>Eukaryota</taxon>
        <taxon>Viridiplantae</taxon>
        <taxon>Chlorophyta</taxon>
        <taxon>core chlorophytes</taxon>
        <taxon>Trebouxiophyceae</taxon>
        <taxon>Chlorellales</taxon>
        <taxon>Chlorellaceae</taxon>
        <taxon>Chlorella clade</taxon>
        <taxon>Chlorella</taxon>
    </lineage>
</organism>
<name>A0AAD5DCR4_9CHLO</name>
<evidence type="ECO:0000313" key="4">
    <source>
        <dbReference type="Proteomes" id="UP001205105"/>
    </source>
</evidence>
<protein>
    <submittedName>
        <fullName evidence="3">Uncharacterized protein</fullName>
    </submittedName>
</protein>
<feature type="repeat" description="RCC1" evidence="1">
    <location>
        <begin position="74"/>
        <end position="126"/>
    </location>
</feature>
<dbReference type="GO" id="GO:0005737">
    <property type="term" value="C:cytoplasm"/>
    <property type="evidence" value="ECO:0007669"/>
    <property type="project" value="TreeGrafter"/>
</dbReference>
<dbReference type="PANTHER" id="PTHR45982">
    <property type="entry name" value="REGULATOR OF CHROMOSOME CONDENSATION"/>
    <property type="match status" value="1"/>
</dbReference>
<dbReference type="PANTHER" id="PTHR45982:SF1">
    <property type="entry name" value="REGULATOR OF CHROMOSOME CONDENSATION"/>
    <property type="match status" value="1"/>
</dbReference>
<dbReference type="EMBL" id="JADXDR010000243">
    <property type="protein sequence ID" value="KAI7835615.1"/>
    <property type="molecule type" value="Genomic_DNA"/>
</dbReference>
<feature type="repeat" description="RCC1" evidence="1">
    <location>
        <begin position="21"/>
        <end position="73"/>
    </location>
</feature>
<proteinExistence type="predicted"/>
<dbReference type="InterPro" id="IPR051553">
    <property type="entry name" value="Ran_GTPase-activating"/>
</dbReference>
<comment type="caution">
    <text evidence="3">The sequence shown here is derived from an EMBL/GenBank/DDBJ whole genome shotgun (WGS) entry which is preliminary data.</text>
</comment>